<dbReference type="RefSeq" id="WP_168100523.1">
    <property type="nucleotide sequence ID" value="NZ_JAATEN010000003.1"/>
</dbReference>
<comment type="caution">
    <text evidence="6">The sequence shown here is derived from an EMBL/GenBank/DDBJ whole genome shotgun (WGS) entry which is preliminary data.</text>
</comment>
<organism evidence="6 7">
    <name type="scientific">Streptomyces zingiberis</name>
    <dbReference type="NCBI Taxonomy" id="2053010"/>
    <lineage>
        <taxon>Bacteria</taxon>
        <taxon>Bacillati</taxon>
        <taxon>Actinomycetota</taxon>
        <taxon>Actinomycetes</taxon>
        <taxon>Kitasatosporales</taxon>
        <taxon>Streptomycetaceae</taxon>
        <taxon>Streptomyces</taxon>
    </lineage>
</organism>
<dbReference type="Pfam" id="PF13458">
    <property type="entry name" value="Peripla_BP_6"/>
    <property type="match status" value="1"/>
</dbReference>
<dbReference type="Proteomes" id="UP000695264">
    <property type="component" value="Unassembled WGS sequence"/>
</dbReference>
<evidence type="ECO:0000256" key="3">
    <source>
        <dbReference type="SAM" id="MobiDB-lite"/>
    </source>
</evidence>
<reference evidence="6 7" key="1">
    <citation type="submission" date="2020-03" db="EMBL/GenBank/DDBJ databases">
        <title>WGS of actinomycetes isolated from Thailand.</title>
        <authorList>
            <person name="Thawai C."/>
        </authorList>
    </citation>
    <scope>NUCLEOTIDE SEQUENCE [LARGE SCALE GENOMIC DNA]</scope>
    <source>
        <strain evidence="6 7">PLAI 1-29</strain>
    </source>
</reference>
<proteinExistence type="inferred from homology"/>
<dbReference type="EMBL" id="JAATEN010000003">
    <property type="protein sequence ID" value="NJP99913.1"/>
    <property type="molecule type" value="Genomic_DNA"/>
</dbReference>
<feature type="signal peptide" evidence="4">
    <location>
        <begin position="1"/>
        <end position="41"/>
    </location>
</feature>
<gene>
    <name evidence="6" type="ORF">HCK00_05000</name>
</gene>
<protein>
    <submittedName>
        <fullName evidence="6">ABC transporter substrate-binding protein</fullName>
    </submittedName>
</protein>
<keyword evidence="2 4" id="KW-0732">Signal</keyword>
<keyword evidence="7" id="KW-1185">Reference proteome</keyword>
<accession>A0ABX1BZ26</accession>
<sequence length="444" mass="46567">MTGRTCPTPRFPRTSLTVAAAALCASLLLTGCATLTGSAGASGESGGKAPVTVMTWAPESTSATNMPGMPAMAKTYARWVNARGGVGGHELRVLTCNERNDTVSAARCARRAAAGNVVAVVGSYSQHGRAFMSPLEAEGIPYIGGYGVTDEEFSSPLSYPVNGGNATLIAGSGRQLAAHRCERVTLVRPDTIGGDRMPSLISAGLAEGSAGTEGAAADVRAPEDASEYTRQGERALDLLDIDERGTDGACVTAALGERTDAFFDSFRRLREDGDGIRLASVLGSVQQSLVDRTGGAGGPFEGADVTGWYPAADDPAWDRMRAVVREHAFGDNRVDVTDPGAQTTWIAYTVLHRLIDSLGREAVTARSLRRALDSGAGADGIDTGGLTPRLSWNSSDHPGTTEFPRIANTMVSFQRVREGRLVAARDGFVDVGPTLERRRSTTTD</sequence>
<evidence type="ECO:0000256" key="2">
    <source>
        <dbReference type="ARBA" id="ARBA00022729"/>
    </source>
</evidence>
<feature type="domain" description="Leucine-binding protein" evidence="5">
    <location>
        <begin position="62"/>
        <end position="380"/>
    </location>
</feature>
<evidence type="ECO:0000313" key="7">
    <source>
        <dbReference type="Proteomes" id="UP000695264"/>
    </source>
</evidence>
<name>A0ABX1BZ26_9ACTN</name>
<evidence type="ECO:0000256" key="4">
    <source>
        <dbReference type="SAM" id="SignalP"/>
    </source>
</evidence>
<evidence type="ECO:0000259" key="5">
    <source>
        <dbReference type="Pfam" id="PF13458"/>
    </source>
</evidence>
<evidence type="ECO:0000256" key="1">
    <source>
        <dbReference type="ARBA" id="ARBA00010062"/>
    </source>
</evidence>
<dbReference type="PROSITE" id="PS51257">
    <property type="entry name" value="PROKAR_LIPOPROTEIN"/>
    <property type="match status" value="1"/>
</dbReference>
<dbReference type="SUPFAM" id="SSF53822">
    <property type="entry name" value="Periplasmic binding protein-like I"/>
    <property type="match status" value="1"/>
</dbReference>
<dbReference type="Gene3D" id="3.40.50.2300">
    <property type="match status" value="2"/>
</dbReference>
<dbReference type="InterPro" id="IPR028082">
    <property type="entry name" value="Peripla_BP_I"/>
</dbReference>
<comment type="similarity">
    <text evidence="1">Belongs to the leucine-binding protein family.</text>
</comment>
<evidence type="ECO:0000313" key="6">
    <source>
        <dbReference type="EMBL" id="NJP99913.1"/>
    </source>
</evidence>
<dbReference type="InterPro" id="IPR028081">
    <property type="entry name" value="Leu-bd"/>
</dbReference>
<feature type="chain" id="PRO_5047268728" evidence="4">
    <location>
        <begin position="42"/>
        <end position="444"/>
    </location>
</feature>
<feature type="region of interest" description="Disordered" evidence="3">
    <location>
        <begin position="377"/>
        <end position="401"/>
    </location>
</feature>